<evidence type="ECO:0000256" key="1">
    <source>
        <dbReference type="ARBA" id="ARBA00000085"/>
    </source>
</evidence>
<dbReference type="GO" id="GO:0000155">
    <property type="term" value="F:phosphorelay sensor kinase activity"/>
    <property type="evidence" value="ECO:0007669"/>
    <property type="project" value="InterPro"/>
</dbReference>
<keyword evidence="5" id="KW-0418">Kinase</keyword>
<dbReference type="Gene3D" id="1.10.287.130">
    <property type="match status" value="1"/>
</dbReference>
<evidence type="ECO:0000313" key="11">
    <source>
        <dbReference type="EMBL" id="PIA99947.1"/>
    </source>
</evidence>
<feature type="region of interest" description="Disordered" evidence="7">
    <location>
        <begin position="1"/>
        <end position="64"/>
    </location>
</feature>
<dbReference type="SMART" id="SM00448">
    <property type="entry name" value="REC"/>
    <property type="match status" value="1"/>
</dbReference>
<dbReference type="Gene3D" id="3.30.565.10">
    <property type="entry name" value="Histidine kinase-like ATPase, C-terminal domain"/>
    <property type="match status" value="1"/>
</dbReference>
<feature type="compositionally biased region" description="Basic and acidic residues" evidence="7">
    <location>
        <begin position="1"/>
        <end position="17"/>
    </location>
</feature>
<dbReference type="InterPro" id="IPR000014">
    <property type="entry name" value="PAS"/>
</dbReference>
<dbReference type="OrthoDB" id="60033at2759"/>
<dbReference type="SUPFAM" id="SSF55874">
    <property type="entry name" value="ATPase domain of HSP90 chaperone/DNA topoisomerase II/histidine kinase"/>
    <property type="match status" value="1"/>
</dbReference>
<dbReference type="PANTHER" id="PTHR43047:SF72">
    <property type="entry name" value="OSMOSENSING HISTIDINE PROTEIN KINASE SLN1"/>
    <property type="match status" value="1"/>
</dbReference>
<gene>
    <name evidence="11" type="ORF">CB0940_03800</name>
    <name evidence="12" type="ORF">RHO25_005613</name>
</gene>
<dbReference type="Pfam" id="PF00512">
    <property type="entry name" value="HisKA"/>
    <property type="match status" value="1"/>
</dbReference>
<dbReference type="EMBL" id="LKMD01000101">
    <property type="protein sequence ID" value="PIA99947.1"/>
    <property type="molecule type" value="Genomic_DNA"/>
</dbReference>
<dbReference type="GO" id="GO:0005886">
    <property type="term" value="C:plasma membrane"/>
    <property type="evidence" value="ECO:0007669"/>
    <property type="project" value="TreeGrafter"/>
</dbReference>
<dbReference type="PROSITE" id="PS50109">
    <property type="entry name" value="HIS_KIN"/>
    <property type="match status" value="1"/>
</dbReference>
<dbReference type="InterPro" id="IPR003661">
    <property type="entry name" value="HisK_dim/P_dom"/>
</dbReference>
<reference evidence="12 14" key="2">
    <citation type="submission" date="2023-09" db="EMBL/GenBank/DDBJ databases">
        <title>Complete-Gapless Cercospora beticola genome.</title>
        <authorList>
            <person name="Wyatt N.A."/>
            <person name="Spanner R.E."/>
            <person name="Bolton M.D."/>
        </authorList>
    </citation>
    <scope>NUCLEOTIDE SEQUENCE [LARGE SCALE GENOMIC DNA]</scope>
    <source>
        <strain evidence="12">Cb09-40</strain>
    </source>
</reference>
<proteinExistence type="predicted"/>
<feature type="domain" description="Histidine kinase" evidence="8">
    <location>
        <begin position="380"/>
        <end position="647"/>
    </location>
</feature>
<dbReference type="PANTHER" id="PTHR43047">
    <property type="entry name" value="TWO-COMPONENT HISTIDINE PROTEIN KINASE"/>
    <property type="match status" value="1"/>
</dbReference>
<dbReference type="CDD" id="cd16922">
    <property type="entry name" value="HATPase_EvgS-ArcB-TorS-like"/>
    <property type="match status" value="1"/>
</dbReference>
<dbReference type="CDD" id="cd17546">
    <property type="entry name" value="REC_hyHK_CKI1_RcsC-like"/>
    <property type="match status" value="1"/>
</dbReference>
<evidence type="ECO:0000259" key="8">
    <source>
        <dbReference type="PROSITE" id="PS50109"/>
    </source>
</evidence>
<dbReference type="Pfam" id="PF02518">
    <property type="entry name" value="HATPase_c"/>
    <property type="match status" value="1"/>
</dbReference>
<protein>
    <recommendedName>
        <fullName evidence="2">histidine kinase</fullName>
        <ecNumber evidence="2">2.7.13.3</ecNumber>
    </recommendedName>
</protein>
<dbReference type="SUPFAM" id="SSF47384">
    <property type="entry name" value="Homodimeric domain of signal transducing histidine kinase"/>
    <property type="match status" value="1"/>
</dbReference>
<feature type="domain" description="PAS" evidence="10">
    <location>
        <begin position="232"/>
        <end position="303"/>
    </location>
</feature>
<name>A0A2G5I568_CERBT</name>
<dbReference type="InterPro" id="IPR036890">
    <property type="entry name" value="HATPase_C_sf"/>
</dbReference>
<evidence type="ECO:0000313" key="13">
    <source>
        <dbReference type="Proteomes" id="UP000230605"/>
    </source>
</evidence>
<dbReference type="PRINTS" id="PR00344">
    <property type="entry name" value="BCTRLSENSOR"/>
</dbReference>
<sequence length="912" mass="101077">MRDHHSDRIAKELDSRPAEASIESAAAPCKQSTIPRHEAMKDSSQSGSGDGSEQDGNPLPGSADAWQKCPLGDYKTWPRDLRCHAVTISSLPYAAAVFWDGQLLLFHNTSWKNAGGIVKQGQPCSDHLSAETREVIEAVKSRGIPKEIQGHGLFQEEGSATRQQSTAIASPLLGHGKNKSETKGVLIQLLPRPMLYRSLEMGAGERGTVIDRSGADNPNEEVQQVENTPLDEHPFFRRFAEMLPSGLAILDHNARAVFVNQHFYDLTTMLDTEDKSFTSWPQSIHPEDYDRVMAAYKEAFSSQQQLRTEFRARGEPHPWRLLLLTPLDDDNLQHVSLREKGGFICSIVDISSEKSAELNERKAAQQARERKEQQERFIDMISHEIRNPLSAVLHCAEDIGDSVRDKIGDQIDIKMIEEAVETISLCVSHQKNIVDDVLSFSKLDASLLSLRPKPSNPDHQLAQTLKMFQHEFKKQKMQFGYRVDSSYRDAGIRTVQADMPRIGQVLINLITNAIKFTSRAQGAKKVVCSVGASLERPKSYPPNVVFFQSENLAYRMDSTNSSEWGNGDSVYIMVAVQDSGIGISAEGQQKLFERFRQATPKTEEVYGGSGLGLNISRKICHLHGGEIGVNSKEGEGSTFGFFFKVKRCDLDADFMEDLQRQKEVRDEIKSLGIASPSELEGFEPFEWAPSMRKETAESFSDAPGGNVVDSGEIDGNMPKQDNTYQVAQRPRISRAEQDSGRLQSQELIQDGKSGDKTESRPVADVKQSGSRAHVLLVEDNVINAKIVFRKLEAKGFNVTTASNGREAVDAVRAAPKASGGDKAAFDVILMDQEMPILDGNSAAKEIRKLEKDGSIEYIPILGVTANVRGAQLDEMLESGMQDVISKPYKIEEMVDKIEDVLGKKAKQELSSK</sequence>
<dbReference type="CDD" id="cd00082">
    <property type="entry name" value="HisKA"/>
    <property type="match status" value="1"/>
</dbReference>
<accession>A0A2G5I568</accession>
<dbReference type="InterPro" id="IPR004358">
    <property type="entry name" value="Sig_transdc_His_kin-like_C"/>
</dbReference>
<feature type="region of interest" description="Disordered" evidence="7">
    <location>
        <begin position="692"/>
        <end position="766"/>
    </location>
</feature>
<dbReference type="InterPro" id="IPR005467">
    <property type="entry name" value="His_kinase_dom"/>
</dbReference>
<evidence type="ECO:0000256" key="3">
    <source>
        <dbReference type="ARBA" id="ARBA00022553"/>
    </source>
</evidence>
<dbReference type="Pfam" id="PF00072">
    <property type="entry name" value="Response_reg"/>
    <property type="match status" value="1"/>
</dbReference>
<evidence type="ECO:0000259" key="9">
    <source>
        <dbReference type="PROSITE" id="PS50110"/>
    </source>
</evidence>
<feature type="modified residue" description="4-aspartylphosphate" evidence="6">
    <location>
        <position position="831"/>
    </location>
</feature>
<feature type="domain" description="Response regulatory" evidence="9">
    <location>
        <begin position="773"/>
        <end position="901"/>
    </location>
</feature>
<dbReference type="SUPFAM" id="SSF55785">
    <property type="entry name" value="PYP-like sensor domain (PAS domain)"/>
    <property type="match status" value="1"/>
</dbReference>
<reference evidence="11 13" key="1">
    <citation type="submission" date="2015-10" db="EMBL/GenBank/DDBJ databases">
        <title>The cercosporin biosynthetic gene cluster was horizontally transferred to several fungal lineages and shown to be expanded in Cercospora beticola based on microsynteny with recipient genomes.</title>
        <authorList>
            <person name="De Jonge R."/>
            <person name="Ebert M.K."/>
            <person name="Suttle J.C."/>
            <person name="Jurick Ii W.M."/>
            <person name="Secor G.A."/>
            <person name="Thomma B.P."/>
            <person name="Van De Peer Y."/>
            <person name="Bolton M.D."/>
        </authorList>
    </citation>
    <scope>NUCLEOTIDE SEQUENCE [LARGE SCALE GENOMIC DNA]</scope>
    <source>
        <strain evidence="11 13">09-40</strain>
    </source>
</reference>
<dbReference type="CDD" id="cd00130">
    <property type="entry name" value="PAS"/>
    <property type="match status" value="1"/>
</dbReference>
<keyword evidence="3 6" id="KW-0597">Phosphoprotein</keyword>
<dbReference type="InterPro" id="IPR011006">
    <property type="entry name" value="CheY-like_superfamily"/>
</dbReference>
<evidence type="ECO:0000256" key="6">
    <source>
        <dbReference type="PROSITE-ProRule" id="PRU00169"/>
    </source>
</evidence>
<dbReference type="Proteomes" id="UP001302367">
    <property type="component" value="Chromosome 3"/>
</dbReference>
<evidence type="ECO:0000256" key="2">
    <source>
        <dbReference type="ARBA" id="ARBA00012438"/>
    </source>
</evidence>
<dbReference type="Gene3D" id="3.40.50.2300">
    <property type="match status" value="1"/>
</dbReference>
<evidence type="ECO:0000313" key="12">
    <source>
        <dbReference type="EMBL" id="WPB00993.1"/>
    </source>
</evidence>
<dbReference type="InterPro" id="IPR001789">
    <property type="entry name" value="Sig_transdc_resp-reg_receiver"/>
</dbReference>
<evidence type="ECO:0000256" key="7">
    <source>
        <dbReference type="SAM" id="MobiDB-lite"/>
    </source>
</evidence>
<organism evidence="11 13">
    <name type="scientific">Cercospora beticola</name>
    <name type="common">Sugarbeet leaf spot fungus</name>
    <dbReference type="NCBI Taxonomy" id="122368"/>
    <lineage>
        <taxon>Eukaryota</taxon>
        <taxon>Fungi</taxon>
        <taxon>Dikarya</taxon>
        <taxon>Ascomycota</taxon>
        <taxon>Pezizomycotina</taxon>
        <taxon>Dothideomycetes</taxon>
        <taxon>Dothideomycetidae</taxon>
        <taxon>Mycosphaerellales</taxon>
        <taxon>Mycosphaerellaceae</taxon>
        <taxon>Cercospora</taxon>
    </lineage>
</organism>
<dbReference type="InterPro" id="IPR036097">
    <property type="entry name" value="HisK_dim/P_sf"/>
</dbReference>
<dbReference type="AlphaFoldDB" id="A0A2G5I568"/>
<dbReference type="PROSITE" id="PS50110">
    <property type="entry name" value="RESPONSE_REGULATORY"/>
    <property type="match status" value="1"/>
</dbReference>
<dbReference type="EMBL" id="CP134186">
    <property type="protein sequence ID" value="WPB00993.1"/>
    <property type="molecule type" value="Genomic_DNA"/>
</dbReference>
<comment type="catalytic activity">
    <reaction evidence="1">
        <text>ATP + protein L-histidine = ADP + protein N-phospho-L-histidine.</text>
        <dbReference type="EC" id="2.7.13.3"/>
    </reaction>
</comment>
<dbReference type="SMART" id="SM00387">
    <property type="entry name" value="HATPase_c"/>
    <property type="match status" value="1"/>
</dbReference>
<dbReference type="SUPFAM" id="SSF52172">
    <property type="entry name" value="CheY-like"/>
    <property type="match status" value="1"/>
</dbReference>
<feature type="compositionally biased region" description="Basic and acidic residues" evidence="7">
    <location>
        <begin position="752"/>
        <end position="763"/>
    </location>
</feature>
<dbReference type="Proteomes" id="UP000230605">
    <property type="component" value="Chromosome 3"/>
</dbReference>
<dbReference type="InterPro" id="IPR003594">
    <property type="entry name" value="HATPase_dom"/>
</dbReference>
<feature type="compositionally biased region" description="Low complexity" evidence="7">
    <location>
        <begin position="18"/>
        <end position="28"/>
    </location>
</feature>
<keyword evidence="4" id="KW-0808">Transferase</keyword>
<evidence type="ECO:0000313" key="14">
    <source>
        <dbReference type="Proteomes" id="UP001302367"/>
    </source>
</evidence>
<dbReference type="PROSITE" id="PS50112">
    <property type="entry name" value="PAS"/>
    <property type="match status" value="1"/>
</dbReference>
<evidence type="ECO:0000256" key="4">
    <source>
        <dbReference type="ARBA" id="ARBA00022679"/>
    </source>
</evidence>
<evidence type="ECO:0000256" key="5">
    <source>
        <dbReference type="ARBA" id="ARBA00022777"/>
    </source>
</evidence>
<dbReference type="GO" id="GO:0009927">
    <property type="term" value="F:histidine phosphotransfer kinase activity"/>
    <property type="evidence" value="ECO:0007669"/>
    <property type="project" value="TreeGrafter"/>
</dbReference>
<dbReference type="InterPro" id="IPR035965">
    <property type="entry name" value="PAS-like_dom_sf"/>
</dbReference>
<dbReference type="SMART" id="SM00388">
    <property type="entry name" value="HisKA"/>
    <property type="match status" value="1"/>
</dbReference>
<evidence type="ECO:0000259" key="10">
    <source>
        <dbReference type="PROSITE" id="PS50112"/>
    </source>
</evidence>
<dbReference type="Gene3D" id="3.30.450.20">
    <property type="entry name" value="PAS domain"/>
    <property type="match status" value="1"/>
</dbReference>
<keyword evidence="14" id="KW-1185">Reference proteome</keyword>
<dbReference type="EC" id="2.7.13.3" evidence="2"/>